<name>A0A927LJB6_9ACTN</name>
<evidence type="ECO:0000313" key="1">
    <source>
        <dbReference type="EMBL" id="MBD9730118.1"/>
    </source>
</evidence>
<accession>A0A927LJB6</accession>
<gene>
    <name evidence="1" type="ORF">IHE70_44555</name>
</gene>
<reference evidence="1" key="1">
    <citation type="submission" date="2020-09" db="EMBL/GenBank/DDBJ databases">
        <title>Streptomyces canutascabiei sp. nov., which causes potato common scab and is distributed across the world.</title>
        <authorList>
            <person name="Nguyen H.P."/>
            <person name="Weisberg A.J."/>
            <person name="Chang J.H."/>
            <person name="Clarke C.R."/>
        </authorList>
    </citation>
    <scope>NUCLEOTIDE SEQUENCE</scope>
    <source>
        <strain evidence="1">ID-01-6.2a</strain>
    </source>
</reference>
<dbReference type="RefSeq" id="WP_192366101.1">
    <property type="nucleotide sequence ID" value="NZ_CP119182.1"/>
</dbReference>
<sequence>MPMDLVSGQTRACMREISAFLGPNRLRSCWQGSGFTPGPPIDTSGGGGKSVFSSYADQITWSDREQVDRALAVFEQMLRAYRNVVESEYDPEGLPAAERWAKRLDPIRREFSYDGLQITDRLRIIGSGAPRPEHELTDSHLYGEALRVLCHARNQMERLPSTTRAKGEEAIRDVLLVALGAAFAGRCTAESLNGAGKTDLLLRIEDRNVLVGECKIWGGSAQFALDIEQLFGYLTPGDRYAVLPLFIRKVRPEPIVDKAAELLAQHPRCVSVATPDPGSRLYRFVLRSASPTPWDVEVALIPFDIA</sequence>
<protein>
    <submittedName>
        <fullName evidence="1">Uncharacterized protein</fullName>
    </submittedName>
</protein>
<dbReference type="EMBL" id="JACYXT010000038">
    <property type="protein sequence ID" value="MBD9730118.1"/>
    <property type="molecule type" value="Genomic_DNA"/>
</dbReference>
<comment type="caution">
    <text evidence="1">The sequence shown here is derived from an EMBL/GenBank/DDBJ whole genome shotgun (WGS) entry which is preliminary data.</text>
</comment>
<organism evidence="1 2">
    <name type="scientific">Streptomyces caniscabiei</name>
    <dbReference type="NCBI Taxonomy" id="2746961"/>
    <lineage>
        <taxon>Bacteria</taxon>
        <taxon>Bacillati</taxon>
        <taxon>Actinomycetota</taxon>
        <taxon>Actinomycetes</taxon>
        <taxon>Kitasatosporales</taxon>
        <taxon>Streptomycetaceae</taxon>
        <taxon>Streptomyces</taxon>
    </lineage>
</organism>
<dbReference type="GeneID" id="79927783"/>
<dbReference type="AlphaFoldDB" id="A0A927LJB6"/>
<dbReference type="Proteomes" id="UP000661025">
    <property type="component" value="Unassembled WGS sequence"/>
</dbReference>
<evidence type="ECO:0000313" key="2">
    <source>
        <dbReference type="Proteomes" id="UP000661025"/>
    </source>
</evidence>
<proteinExistence type="predicted"/>